<dbReference type="RefSeq" id="WP_226611069.1">
    <property type="nucleotide sequence ID" value="NZ_JAJAQI010000032.1"/>
</dbReference>
<name>A0A9X1IFQ4_9PROT</name>
<comment type="caution">
    <text evidence="2">The sequence shown here is derived from an EMBL/GenBank/DDBJ whole genome shotgun (WGS) entry which is preliminary data.</text>
</comment>
<dbReference type="EMBL" id="JAJAQI010000032">
    <property type="protein sequence ID" value="MCB4823849.1"/>
    <property type="molecule type" value="Genomic_DNA"/>
</dbReference>
<evidence type="ECO:0000313" key="2">
    <source>
        <dbReference type="EMBL" id="MCB4823849.1"/>
    </source>
</evidence>
<dbReference type="AlphaFoldDB" id="A0A9X1IFQ4"/>
<feature type="transmembrane region" description="Helical" evidence="1">
    <location>
        <begin position="54"/>
        <end position="71"/>
    </location>
</feature>
<sequence>MLHRNIVAARCIVKINLHVPGLQADATLPQAILPMLAGLILIAALAFLPGPALFLAGLTGAVILAIGLAELRRHGGPELPCLPPARER</sequence>
<keyword evidence="1" id="KW-0472">Membrane</keyword>
<keyword evidence="1" id="KW-0812">Transmembrane</keyword>
<organism evidence="2 3">
    <name type="scientific">Roseicella aerolata</name>
    <dbReference type="NCBI Taxonomy" id="2883479"/>
    <lineage>
        <taxon>Bacteria</taxon>
        <taxon>Pseudomonadati</taxon>
        <taxon>Pseudomonadota</taxon>
        <taxon>Alphaproteobacteria</taxon>
        <taxon>Acetobacterales</taxon>
        <taxon>Roseomonadaceae</taxon>
        <taxon>Roseicella</taxon>
    </lineage>
</organism>
<evidence type="ECO:0000313" key="3">
    <source>
        <dbReference type="Proteomes" id="UP001139311"/>
    </source>
</evidence>
<keyword evidence="1" id="KW-1133">Transmembrane helix</keyword>
<gene>
    <name evidence="2" type="ORF">LHA35_19135</name>
</gene>
<dbReference type="Proteomes" id="UP001139311">
    <property type="component" value="Unassembled WGS sequence"/>
</dbReference>
<evidence type="ECO:0000256" key="1">
    <source>
        <dbReference type="SAM" id="Phobius"/>
    </source>
</evidence>
<keyword evidence="3" id="KW-1185">Reference proteome</keyword>
<proteinExistence type="predicted"/>
<protein>
    <submittedName>
        <fullName evidence="2">Uncharacterized protein</fullName>
    </submittedName>
</protein>
<feature type="transmembrane region" description="Helical" evidence="1">
    <location>
        <begin position="31"/>
        <end position="48"/>
    </location>
</feature>
<reference evidence="2" key="1">
    <citation type="submission" date="2021-10" db="EMBL/GenBank/DDBJ databases">
        <title>Roseicella aerolatum sp. nov., isolated from aerosols of e-waste dismantling site.</title>
        <authorList>
            <person name="Qin T."/>
        </authorList>
    </citation>
    <scope>NUCLEOTIDE SEQUENCE</scope>
    <source>
        <strain evidence="2">GB24</strain>
    </source>
</reference>
<accession>A0A9X1IFQ4</accession>